<proteinExistence type="predicted"/>
<reference evidence="2 3" key="1">
    <citation type="submission" date="2020-03" db="EMBL/GenBank/DDBJ databases">
        <title>Metabolic flexibility allows generalist bacteria to become dominant in a frequently disturbed ecosystem.</title>
        <authorList>
            <person name="Chen Y.-J."/>
            <person name="Leung P.M."/>
            <person name="Bay S.K."/>
            <person name="Hugenholtz P."/>
            <person name="Kessler A.J."/>
            <person name="Shelley G."/>
            <person name="Waite D.W."/>
            <person name="Cook P.L."/>
            <person name="Greening C."/>
        </authorList>
    </citation>
    <scope>NUCLEOTIDE SEQUENCE [LARGE SCALE GENOMIC DNA]</scope>
    <source>
        <strain evidence="2">SS_bin_28</strain>
    </source>
</reference>
<evidence type="ECO:0000313" key="2">
    <source>
        <dbReference type="EMBL" id="NNF06711.1"/>
    </source>
</evidence>
<organism evidence="2 3">
    <name type="scientific">Eiseniibacteriota bacterium</name>
    <dbReference type="NCBI Taxonomy" id="2212470"/>
    <lineage>
        <taxon>Bacteria</taxon>
        <taxon>Candidatus Eiseniibacteriota</taxon>
    </lineage>
</organism>
<name>A0A7Y2H275_UNCEI</name>
<dbReference type="AlphaFoldDB" id="A0A7Y2H275"/>
<sequence length="437" mass="49075">MSRKPLLLSGLMFLLLGGLSFWILSMQSEPEEVPFFALKRGNPDTLVVITPPDTLVVVQGGRTGWMLIDPVQDTADGLVVESMLKRLRNLRVGRRFPMSEQKLDTYGFRFPRNTIIAKYDDGLAPDTLLVGGFTLNGDEDYVRNGSGSEVALVPTRETRGYFIKRLESLRDTRFLPFNPGRVVGIRTLDKRGRVRFDYRKMEDGRWRALEPYPGPLSKRRVDDFLSGVSHMEVEGFLEGRPARIRAEASIEIVLQRGDTLSASVGQLSETPERRLALSNSRPGILLEVPERYLTPLEADLNRFRDPNIIPFGLKDVDSLQVYVGDNLTRTWKSDSWSGVSKDEAPIRRVMENFLRSRAGSFHPTTPKRLRELGFPDLSEKIVWHGAGDTLLVLERGQEGEGGLPLRGVAGSAARPGEILVVPTSPMSDLWDFLRRGE</sequence>
<protein>
    <submittedName>
        <fullName evidence="2">DUF4340 domain-containing protein</fullName>
    </submittedName>
</protein>
<evidence type="ECO:0000259" key="1">
    <source>
        <dbReference type="Pfam" id="PF14238"/>
    </source>
</evidence>
<dbReference type="InterPro" id="IPR025641">
    <property type="entry name" value="DUF4340"/>
</dbReference>
<accession>A0A7Y2H275</accession>
<dbReference type="Pfam" id="PF14238">
    <property type="entry name" value="DUF4340"/>
    <property type="match status" value="1"/>
</dbReference>
<dbReference type="EMBL" id="JABDJR010000318">
    <property type="protein sequence ID" value="NNF06711.1"/>
    <property type="molecule type" value="Genomic_DNA"/>
</dbReference>
<comment type="caution">
    <text evidence="2">The sequence shown here is derived from an EMBL/GenBank/DDBJ whole genome shotgun (WGS) entry which is preliminary data.</text>
</comment>
<dbReference type="Proteomes" id="UP000547674">
    <property type="component" value="Unassembled WGS sequence"/>
</dbReference>
<gene>
    <name evidence="2" type="ORF">HKN21_08120</name>
</gene>
<evidence type="ECO:0000313" key="3">
    <source>
        <dbReference type="Proteomes" id="UP000547674"/>
    </source>
</evidence>
<feature type="domain" description="DUF4340" evidence="1">
    <location>
        <begin position="65"/>
        <end position="237"/>
    </location>
</feature>